<dbReference type="EMBL" id="KN824277">
    <property type="protein sequence ID" value="KIM34284.1"/>
    <property type="molecule type" value="Genomic_DNA"/>
</dbReference>
<evidence type="ECO:0000256" key="1">
    <source>
        <dbReference type="ARBA" id="ARBA00004389"/>
    </source>
</evidence>
<name>A0A0C3BQA8_SERVB</name>
<comment type="caution">
    <text evidence="11">Lacks conserved residue(s) required for the propagation of feature annotation.</text>
</comment>
<evidence type="ECO:0000313" key="13">
    <source>
        <dbReference type="Proteomes" id="UP000054097"/>
    </source>
</evidence>
<dbReference type="GO" id="GO:0031965">
    <property type="term" value="C:nuclear membrane"/>
    <property type="evidence" value="ECO:0007669"/>
    <property type="project" value="UniProtKB-SubCell"/>
</dbReference>
<evidence type="ECO:0000256" key="4">
    <source>
        <dbReference type="ARBA" id="ARBA00011335"/>
    </source>
</evidence>
<evidence type="ECO:0000256" key="7">
    <source>
        <dbReference type="ARBA" id="ARBA00022824"/>
    </source>
</evidence>
<organism evidence="12 13">
    <name type="scientific">Serendipita vermifera MAFF 305830</name>
    <dbReference type="NCBI Taxonomy" id="933852"/>
    <lineage>
        <taxon>Eukaryota</taxon>
        <taxon>Fungi</taxon>
        <taxon>Dikarya</taxon>
        <taxon>Basidiomycota</taxon>
        <taxon>Agaricomycotina</taxon>
        <taxon>Agaricomycetes</taxon>
        <taxon>Sebacinales</taxon>
        <taxon>Serendipitaceae</taxon>
        <taxon>Serendipita</taxon>
    </lineage>
</organism>
<sequence length="187" mass="20949">MNTLITACFAILFLVILRVIFVIRHPPTPRFSPGQTCHLTVFLGSGGHTSEMLQMLRGLDVERYEPRTYVVSEGDQFSAVKAAELESSFPFSPKFEVFTIPRARKVLQPLKTVPMTAIVSLYACMWLVTFKPLLKRQSFGDLLLLNGPGTCVPLFIAIFINRALVGRFLVQWPALASKKADYAGWLI</sequence>
<evidence type="ECO:0000256" key="5">
    <source>
        <dbReference type="ARBA" id="ARBA00017467"/>
    </source>
</evidence>
<keyword evidence="9 11" id="KW-0472">Membrane</keyword>
<keyword evidence="13" id="KW-1185">Reference proteome</keyword>
<evidence type="ECO:0000256" key="3">
    <source>
        <dbReference type="ARBA" id="ARBA00009731"/>
    </source>
</evidence>
<reference evidence="13" key="2">
    <citation type="submission" date="2015-01" db="EMBL/GenBank/DDBJ databases">
        <title>Evolutionary Origins and Diversification of the Mycorrhizal Mutualists.</title>
        <authorList>
            <consortium name="DOE Joint Genome Institute"/>
            <consortium name="Mycorrhizal Genomics Consortium"/>
            <person name="Kohler A."/>
            <person name="Kuo A."/>
            <person name="Nagy L.G."/>
            <person name="Floudas D."/>
            <person name="Copeland A."/>
            <person name="Barry K.W."/>
            <person name="Cichocki N."/>
            <person name="Veneault-Fourrey C."/>
            <person name="LaButti K."/>
            <person name="Lindquist E.A."/>
            <person name="Lipzen A."/>
            <person name="Lundell T."/>
            <person name="Morin E."/>
            <person name="Murat C."/>
            <person name="Riley R."/>
            <person name="Ohm R."/>
            <person name="Sun H."/>
            <person name="Tunlid A."/>
            <person name="Henrissat B."/>
            <person name="Grigoriev I.V."/>
            <person name="Hibbett D.S."/>
            <person name="Martin F."/>
        </authorList>
    </citation>
    <scope>NUCLEOTIDE SEQUENCE [LARGE SCALE GENOMIC DNA]</scope>
    <source>
        <strain evidence="13">MAFF 305830</strain>
    </source>
</reference>
<dbReference type="STRING" id="933852.A0A0C3BQA8"/>
<evidence type="ECO:0000256" key="2">
    <source>
        <dbReference type="ARBA" id="ARBA00004590"/>
    </source>
</evidence>
<gene>
    <name evidence="11" type="primary">ALG14</name>
    <name evidence="12" type="ORF">M408DRAFT_13839</name>
</gene>
<evidence type="ECO:0000256" key="11">
    <source>
        <dbReference type="RuleBase" id="RU362127"/>
    </source>
</evidence>
<evidence type="ECO:0000256" key="8">
    <source>
        <dbReference type="ARBA" id="ARBA00022989"/>
    </source>
</evidence>
<dbReference type="GO" id="GO:0006488">
    <property type="term" value="P:dolichol-linked oligosaccharide biosynthetic process"/>
    <property type="evidence" value="ECO:0007669"/>
    <property type="project" value="InterPro"/>
</dbReference>
<proteinExistence type="inferred from homology"/>
<dbReference type="HOGENOM" id="CLU_064541_0_1_1"/>
<reference evidence="12 13" key="1">
    <citation type="submission" date="2014-04" db="EMBL/GenBank/DDBJ databases">
        <authorList>
            <consortium name="DOE Joint Genome Institute"/>
            <person name="Kuo A."/>
            <person name="Zuccaro A."/>
            <person name="Kohler A."/>
            <person name="Nagy L.G."/>
            <person name="Floudas D."/>
            <person name="Copeland A."/>
            <person name="Barry K.W."/>
            <person name="Cichocki N."/>
            <person name="Veneault-Fourrey C."/>
            <person name="LaButti K."/>
            <person name="Lindquist E.A."/>
            <person name="Lipzen A."/>
            <person name="Lundell T."/>
            <person name="Morin E."/>
            <person name="Murat C."/>
            <person name="Sun H."/>
            <person name="Tunlid A."/>
            <person name="Henrissat B."/>
            <person name="Grigoriev I.V."/>
            <person name="Hibbett D.S."/>
            <person name="Martin F."/>
            <person name="Nordberg H.P."/>
            <person name="Cantor M.N."/>
            <person name="Hua S.X."/>
        </authorList>
    </citation>
    <scope>NUCLEOTIDE SEQUENCE [LARGE SCALE GENOMIC DNA]</scope>
    <source>
        <strain evidence="12 13">MAFF 305830</strain>
    </source>
</reference>
<evidence type="ECO:0000313" key="12">
    <source>
        <dbReference type="EMBL" id="KIM34284.1"/>
    </source>
</evidence>
<dbReference type="InterPro" id="IPR013969">
    <property type="entry name" value="Oligosacch_biosynth_Alg14"/>
</dbReference>
<comment type="subcellular location">
    <subcellularLocation>
        <location evidence="1 11">Endoplasmic reticulum membrane</location>
        <topology evidence="1 11">Single-pass membrane protein</topology>
    </subcellularLocation>
    <subcellularLocation>
        <location evidence="2">Nucleus membrane</location>
        <topology evidence="2">Single-pass membrane protein</topology>
    </subcellularLocation>
</comment>
<dbReference type="OrthoDB" id="17098at2759"/>
<dbReference type="Proteomes" id="UP000054097">
    <property type="component" value="Unassembled WGS sequence"/>
</dbReference>
<keyword evidence="12" id="KW-0808">Transferase</keyword>
<evidence type="ECO:0000256" key="6">
    <source>
        <dbReference type="ARBA" id="ARBA00022692"/>
    </source>
</evidence>
<accession>A0A0C3BQA8</accession>
<evidence type="ECO:0000256" key="9">
    <source>
        <dbReference type="ARBA" id="ARBA00023136"/>
    </source>
</evidence>
<keyword evidence="7 11" id="KW-0256">Endoplasmic reticulum</keyword>
<dbReference type="PANTHER" id="PTHR12154">
    <property type="entry name" value="GLYCOSYL TRANSFERASE-RELATED"/>
    <property type="match status" value="1"/>
</dbReference>
<dbReference type="GO" id="GO:0004577">
    <property type="term" value="F:N-acetylglucosaminyldiphosphodolichol N-acetylglucosaminyltransferase activity"/>
    <property type="evidence" value="ECO:0007669"/>
    <property type="project" value="TreeGrafter"/>
</dbReference>
<protein>
    <recommendedName>
        <fullName evidence="5 11">UDP-N-acetylglucosamine transferase subunit ALG14</fullName>
    </recommendedName>
    <alternativeName>
        <fullName evidence="10 11">Asparagine-linked glycosylation protein 14</fullName>
    </alternativeName>
</protein>
<comment type="function">
    <text evidence="11">Involved in protein N-glycosylation. Essential for the second step of the dolichol-linked oligosaccharide pathway. Anchors the catalytic subunit ALG13 to the ER.</text>
</comment>
<dbReference type="PANTHER" id="PTHR12154:SF4">
    <property type="entry name" value="UDP-N-ACETYLGLUCOSAMINE TRANSFERASE SUBUNIT ALG14 HOMOLOG"/>
    <property type="match status" value="1"/>
</dbReference>
<dbReference type="AlphaFoldDB" id="A0A0C3BQA8"/>
<feature type="transmembrane region" description="Helical" evidence="11">
    <location>
        <begin position="112"/>
        <end position="130"/>
    </location>
</feature>
<evidence type="ECO:0000256" key="10">
    <source>
        <dbReference type="ARBA" id="ARBA00032062"/>
    </source>
</evidence>
<comment type="subunit">
    <text evidence="4 11">Heterodimer with ALG13 to form a functional enzyme.</text>
</comment>
<comment type="similarity">
    <text evidence="3 11">Belongs to the ALG14 family.</text>
</comment>
<keyword evidence="6 11" id="KW-0812">Transmembrane</keyword>
<keyword evidence="8 11" id="KW-1133">Transmembrane helix</keyword>
<dbReference type="Pfam" id="PF08660">
    <property type="entry name" value="Alg14"/>
    <property type="match status" value="1"/>
</dbReference>
<dbReference type="GO" id="GO:0043541">
    <property type="term" value="C:UDP-N-acetylglucosamine transferase complex"/>
    <property type="evidence" value="ECO:0007669"/>
    <property type="project" value="TreeGrafter"/>
</dbReference>
<feature type="transmembrane region" description="Helical" evidence="11">
    <location>
        <begin position="142"/>
        <end position="160"/>
    </location>
</feature>